<feature type="compositionally biased region" description="Basic and acidic residues" evidence="1">
    <location>
        <begin position="1"/>
        <end position="11"/>
    </location>
</feature>
<sequence length="237" mass="26994">MVDVESKKSTDLSESSDTDLEDTAQIKAHTSLQDEFDFLRKDRRTNHKPWLGTNRVKGRGRGRKDEGGREANIAEGEKTTRSNNDNTVINLSEMTLEDDDIKNLTLGLSYCQSDGFDYEQSRIDLFMFTRKLKWSKIHSISKRKVSEPCAVSEQTTVGENIERKDNLLIEDLYLMRELWALEDETTELSSEDQLVARLEMEGIRLDEEGASGLKPKSRIVPAPSGDLIDQFSDIMIK</sequence>
<keyword evidence="3" id="KW-1185">Reference proteome</keyword>
<evidence type="ECO:0000313" key="2">
    <source>
        <dbReference type="EMBL" id="KAJ1092462.1"/>
    </source>
</evidence>
<accession>A0AAV7LPX6</accession>
<feature type="region of interest" description="Disordered" evidence="1">
    <location>
        <begin position="49"/>
        <end position="84"/>
    </location>
</feature>
<proteinExistence type="predicted"/>
<gene>
    <name evidence="2" type="ORF">NDU88_005572</name>
</gene>
<protein>
    <submittedName>
        <fullName evidence="2">Uncharacterized protein</fullName>
    </submittedName>
</protein>
<dbReference type="EMBL" id="JANPWB010000015">
    <property type="protein sequence ID" value="KAJ1092462.1"/>
    <property type="molecule type" value="Genomic_DNA"/>
</dbReference>
<name>A0AAV7LPX6_PLEWA</name>
<organism evidence="2 3">
    <name type="scientific">Pleurodeles waltl</name>
    <name type="common">Iberian ribbed newt</name>
    <dbReference type="NCBI Taxonomy" id="8319"/>
    <lineage>
        <taxon>Eukaryota</taxon>
        <taxon>Metazoa</taxon>
        <taxon>Chordata</taxon>
        <taxon>Craniata</taxon>
        <taxon>Vertebrata</taxon>
        <taxon>Euteleostomi</taxon>
        <taxon>Amphibia</taxon>
        <taxon>Batrachia</taxon>
        <taxon>Caudata</taxon>
        <taxon>Salamandroidea</taxon>
        <taxon>Salamandridae</taxon>
        <taxon>Pleurodelinae</taxon>
        <taxon>Pleurodeles</taxon>
    </lineage>
</organism>
<feature type="region of interest" description="Disordered" evidence="1">
    <location>
        <begin position="1"/>
        <end position="26"/>
    </location>
</feature>
<dbReference type="Proteomes" id="UP001066276">
    <property type="component" value="Chromosome 11"/>
</dbReference>
<dbReference type="AlphaFoldDB" id="A0AAV7LPX6"/>
<evidence type="ECO:0000256" key="1">
    <source>
        <dbReference type="SAM" id="MobiDB-lite"/>
    </source>
</evidence>
<reference evidence="2" key="1">
    <citation type="journal article" date="2022" name="bioRxiv">
        <title>Sequencing and chromosome-scale assembly of the giantPleurodeles waltlgenome.</title>
        <authorList>
            <person name="Brown T."/>
            <person name="Elewa A."/>
            <person name="Iarovenko S."/>
            <person name="Subramanian E."/>
            <person name="Araus A.J."/>
            <person name="Petzold A."/>
            <person name="Susuki M."/>
            <person name="Suzuki K.-i.T."/>
            <person name="Hayashi T."/>
            <person name="Toyoda A."/>
            <person name="Oliveira C."/>
            <person name="Osipova E."/>
            <person name="Leigh N.D."/>
            <person name="Simon A."/>
            <person name="Yun M.H."/>
        </authorList>
    </citation>
    <scope>NUCLEOTIDE SEQUENCE</scope>
    <source>
        <strain evidence="2">20211129_DDA</strain>
        <tissue evidence="2">Liver</tissue>
    </source>
</reference>
<evidence type="ECO:0000313" key="3">
    <source>
        <dbReference type="Proteomes" id="UP001066276"/>
    </source>
</evidence>
<comment type="caution">
    <text evidence="2">The sequence shown here is derived from an EMBL/GenBank/DDBJ whole genome shotgun (WGS) entry which is preliminary data.</text>
</comment>